<evidence type="ECO:0000259" key="2">
    <source>
        <dbReference type="Pfam" id="PF01636"/>
    </source>
</evidence>
<dbReference type="InterPro" id="IPR011009">
    <property type="entry name" value="Kinase-like_dom_sf"/>
</dbReference>
<dbReference type="EMBL" id="MU006790">
    <property type="protein sequence ID" value="KAF2638259.1"/>
    <property type="molecule type" value="Genomic_DNA"/>
</dbReference>
<feature type="compositionally biased region" description="Acidic residues" evidence="1">
    <location>
        <begin position="59"/>
        <end position="71"/>
    </location>
</feature>
<evidence type="ECO:0000256" key="1">
    <source>
        <dbReference type="SAM" id="MobiDB-lite"/>
    </source>
</evidence>
<gene>
    <name evidence="3" type="ORF">P280DRAFT_529090</name>
</gene>
<dbReference type="Pfam" id="PF01636">
    <property type="entry name" value="APH"/>
    <property type="match status" value="1"/>
</dbReference>
<organism evidence="3 4">
    <name type="scientific">Massarina eburnea CBS 473.64</name>
    <dbReference type="NCBI Taxonomy" id="1395130"/>
    <lineage>
        <taxon>Eukaryota</taxon>
        <taxon>Fungi</taxon>
        <taxon>Dikarya</taxon>
        <taxon>Ascomycota</taxon>
        <taxon>Pezizomycotina</taxon>
        <taxon>Dothideomycetes</taxon>
        <taxon>Pleosporomycetidae</taxon>
        <taxon>Pleosporales</taxon>
        <taxon>Massarineae</taxon>
        <taxon>Massarinaceae</taxon>
        <taxon>Massarina</taxon>
    </lineage>
</organism>
<name>A0A6A6RRJ0_9PLEO</name>
<dbReference type="PANTHER" id="PTHR21310:SF51">
    <property type="entry name" value="AMINOGLYCOSIDE PHOSPHOTRANSFERASE DOMAIN-CONTAINING PROTEIN"/>
    <property type="match status" value="1"/>
</dbReference>
<feature type="region of interest" description="Disordered" evidence="1">
    <location>
        <begin position="41"/>
        <end position="79"/>
    </location>
</feature>
<dbReference type="Proteomes" id="UP000799753">
    <property type="component" value="Unassembled WGS sequence"/>
</dbReference>
<accession>A0A6A6RRJ0</accession>
<reference evidence="3" key="1">
    <citation type="journal article" date="2020" name="Stud. Mycol.">
        <title>101 Dothideomycetes genomes: a test case for predicting lifestyles and emergence of pathogens.</title>
        <authorList>
            <person name="Haridas S."/>
            <person name="Albert R."/>
            <person name="Binder M."/>
            <person name="Bloem J."/>
            <person name="Labutti K."/>
            <person name="Salamov A."/>
            <person name="Andreopoulos B."/>
            <person name="Baker S."/>
            <person name="Barry K."/>
            <person name="Bills G."/>
            <person name="Bluhm B."/>
            <person name="Cannon C."/>
            <person name="Castanera R."/>
            <person name="Culley D."/>
            <person name="Daum C."/>
            <person name="Ezra D."/>
            <person name="Gonzalez J."/>
            <person name="Henrissat B."/>
            <person name="Kuo A."/>
            <person name="Liang C."/>
            <person name="Lipzen A."/>
            <person name="Lutzoni F."/>
            <person name="Magnuson J."/>
            <person name="Mondo S."/>
            <person name="Nolan M."/>
            <person name="Ohm R."/>
            <person name="Pangilinan J."/>
            <person name="Park H.-J."/>
            <person name="Ramirez L."/>
            <person name="Alfaro M."/>
            <person name="Sun H."/>
            <person name="Tritt A."/>
            <person name="Yoshinaga Y."/>
            <person name="Zwiers L.-H."/>
            <person name="Turgeon B."/>
            <person name="Goodwin S."/>
            <person name="Spatafora J."/>
            <person name="Crous P."/>
            <person name="Grigoriev I."/>
        </authorList>
    </citation>
    <scope>NUCLEOTIDE SEQUENCE</scope>
    <source>
        <strain evidence="3">CBS 473.64</strain>
    </source>
</reference>
<proteinExistence type="predicted"/>
<keyword evidence="4" id="KW-1185">Reference proteome</keyword>
<sequence>MAPETNKVTQPCTTISDIVQSCQTFFTKLSAESPYISLFGKIAPKVSGPPPQTPRLPDEDPMVEPSADDEVDNTHVCDDEDSKVEPAAVDEAENMDECDDEDSEVEPAAVDEAENTYEYEDEESCGEYDRRNFPAIRAIRNLKIVAGVLKVLKLPEGATCEVTDRKEGSFHHVVMLAIREPEQADRELVLRFPAHGTPDEWQPIDGFNLKNEATNMLYIHQKTTVPLPQVLGFSDTVDNEFGAPYILMTKLSGTTAHNFWFGRPVREVTANRRHVEADCASDEVEEKRVVFLRSLAKTMAQLETLTFEEGGVPTFYCEDLDVKFCWGAAPLRRWWNPVRMHKPHTIGPFTSCTKYYKTQLDIHFDPDDDLEHGPDSQQYLYALGLRMVLDLIINAMIPPSQLYLDSSGYGEVTPEAFVYRHNDLDMQNILVDDDGNVTGIIDWDGLMVVPRCLGPTSLPLFLRRDTLSDFSFSEAPWALLLLDTYREIYADEMGKHADARYTRMSHWYQAVHAVLYEEADPDDLVRLICLEIPELRRIAPASLLWRLGACYPDAEHLLREKITELFEAFPD</sequence>
<protein>
    <recommendedName>
        <fullName evidence="2">Aminoglycoside phosphotransferase domain-containing protein</fullName>
    </recommendedName>
</protein>
<evidence type="ECO:0000313" key="3">
    <source>
        <dbReference type="EMBL" id="KAF2638259.1"/>
    </source>
</evidence>
<dbReference type="AlphaFoldDB" id="A0A6A6RRJ0"/>
<feature type="domain" description="Aminoglycoside phosphotransferase" evidence="2">
    <location>
        <begin position="415"/>
        <end position="449"/>
    </location>
</feature>
<dbReference type="PANTHER" id="PTHR21310">
    <property type="entry name" value="AMINOGLYCOSIDE PHOSPHOTRANSFERASE-RELATED-RELATED"/>
    <property type="match status" value="1"/>
</dbReference>
<dbReference type="Gene3D" id="3.90.1200.10">
    <property type="match status" value="1"/>
</dbReference>
<dbReference type="OrthoDB" id="10003767at2759"/>
<dbReference type="InterPro" id="IPR002575">
    <property type="entry name" value="Aminoglycoside_PTrfase"/>
</dbReference>
<evidence type="ECO:0000313" key="4">
    <source>
        <dbReference type="Proteomes" id="UP000799753"/>
    </source>
</evidence>
<dbReference type="InterPro" id="IPR051678">
    <property type="entry name" value="AGP_Transferase"/>
</dbReference>
<dbReference type="SUPFAM" id="SSF56112">
    <property type="entry name" value="Protein kinase-like (PK-like)"/>
    <property type="match status" value="1"/>
</dbReference>